<protein>
    <submittedName>
        <fullName evidence="1">Uncharacterized protein</fullName>
    </submittedName>
</protein>
<dbReference type="Proteomes" id="UP000814128">
    <property type="component" value="Unassembled WGS sequence"/>
</dbReference>
<reference evidence="1" key="1">
    <citation type="submission" date="2021-02" db="EMBL/GenBank/DDBJ databases">
        <authorList>
            <consortium name="DOE Joint Genome Institute"/>
            <person name="Ahrendt S."/>
            <person name="Looney B.P."/>
            <person name="Miyauchi S."/>
            <person name="Morin E."/>
            <person name="Drula E."/>
            <person name="Courty P.E."/>
            <person name="Chicoki N."/>
            <person name="Fauchery L."/>
            <person name="Kohler A."/>
            <person name="Kuo A."/>
            <person name="Labutti K."/>
            <person name="Pangilinan J."/>
            <person name="Lipzen A."/>
            <person name="Riley R."/>
            <person name="Andreopoulos W."/>
            <person name="He G."/>
            <person name="Johnson J."/>
            <person name="Barry K.W."/>
            <person name="Grigoriev I.V."/>
            <person name="Nagy L."/>
            <person name="Hibbett D."/>
            <person name="Henrissat B."/>
            <person name="Matheny P.B."/>
            <person name="Labbe J."/>
            <person name="Martin F."/>
        </authorList>
    </citation>
    <scope>NUCLEOTIDE SEQUENCE</scope>
    <source>
        <strain evidence="1">EC-137</strain>
    </source>
</reference>
<name>A0ACB8QXR0_9AGAM</name>
<reference evidence="1" key="2">
    <citation type="journal article" date="2022" name="New Phytol.">
        <title>Evolutionary transition to the ectomycorrhizal habit in the genomes of a hyperdiverse lineage of mushroom-forming fungi.</title>
        <authorList>
            <person name="Looney B."/>
            <person name="Miyauchi S."/>
            <person name="Morin E."/>
            <person name="Drula E."/>
            <person name="Courty P.E."/>
            <person name="Kohler A."/>
            <person name="Kuo A."/>
            <person name="LaButti K."/>
            <person name="Pangilinan J."/>
            <person name="Lipzen A."/>
            <person name="Riley R."/>
            <person name="Andreopoulos W."/>
            <person name="He G."/>
            <person name="Johnson J."/>
            <person name="Nolan M."/>
            <person name="Tritt A."/>
            <person name="Barry K.W."/>
            <person name="Grigoriev I.V."/>
            <person name="Nagy L.G."/>
            <person name="Hibbett D."/>
            <person name="Henrissat B."/>
            <person name="Matheny P.B."/>
            <person name="Labbe J."/>
            <person name="Martin F.M."/>
        </authorList>
    </citation>
    <scope>NUCLEOTIDE SEQUENCE</scope>
    <source>
        <strain evidence="1">EC-137</strain>
    </source>
</reference>
<evidence type="ECO:0000313" key="2">
    <source>
        <dbReference type="Proteomes" id="UP000814128"/>
    </source>
</evidence>
<dbReference type="EMBL" id="MU273469">
    <property type="protein sequence ID" value="KAI0036610.1"/>
    <property type="molecule type" value="Genomic_DNA"/>
</dbReference>
<keyword evidence="2" id="KW-1185">Reference proteome</keyword>
<organism evidence="1 2">
    <name type="scientific">Vararia minispora EC-137</name>
    <dbReference type="NCBI Taxonomy" id="1314806"/>
    <lineage>
        <taxon>Eukaryota</taxon>
        <taxon>Fungi</taxon>
        <taxon>Dikarya</taxon>
        <taxon>Basidiomycota</taxon>
        <taxon>Agaricomycotina</taxon>
        <taxon>Agaricomycetes</taxon>
        <taxon>Russulales</taxon>
        <taxon>Lachnocladiaceae</taxon>
        <taxon>Vararia</taxon>
    </lineage>
</organism>
<gene>
    <name evidence="1" type="ORF">K488DRAFT_67456</name>
</gene>
<accession>A0ACB8QXR0</accession>
<comment type="caution">
    <text evidence="1">The sequence shown here is derived from an EMBL/GenBank/DDBJ whole genome shotgun (WGS) entry which is preliminary data.</text>
</comment>
<evidence type="ECO:0000313" key="1">
    <source>
        <dbReference type="EMBL" id="KAI0036610.1"/>
    </source>
</evidence>
<proteinExistence type="predicted"/>
<sequence length="1092" mass="114892">MDGASSSRPGRSHDPSKRRSTGSVASAVAESTISFNTLATGLSAFTGEGLRLSQFPPPPETLPGTPLTAGFGGTPSPVASSSSFYVAIGHGGGPQGPSSLRDARSVPPSPNSAQQDHPLRSPPTAFHASSSRRFPVSAVSSPSSQGRQLPQVYDSQIAPTDWHDGSSSIDVQPFEAKMLSTSLITELLSSADSAISSGSDIPPSGSARQSQLKPGRYGSVSQFSEMTYPPSLPRHPPHQLDQLDQIHKVLARSDDPYDPASPDMRTDNDTIASFDGDAQVVRYAGASRMVSVVGMAPARVQQYTPEAAPSLGQPSPRNSMTTFNSQHPLQRQLSIPATAEELEASPIVSGLRGPPPSALRPPRTRRSSTHSNKSVKSQVSSFISNAGESAARLARSTVEWFRVKPLPPVPTLRNMTLAQEQQYKAQDYAQPLPALALRAERLDSLLAQGRLPANSMYSGEMLGGEGYEKLSYHEPGARASALQYQTGGRKRMSVGGAAAFATQGVDLGTIGEGTENLPGSPSKTHRPPLKWPTTRKGKIRLALIVGLAAVIVLVAIIVGVVVSQKHGTHCSGNMTGDACTLDATCVCTESTGQSQCTPVAASLINMVPTVNTALNANFTSSDVAASVLAAFGRVHDCSAQARVIDVATALDAAVVPNRTAWAQSTLMWSFVLSESPSNVAKLQTFVRSADWASVQNVDGPIPSASSRFSTTMMGFTFDFASQTITEPSVSFATDGQASSAQLSRLTENATAALDRVYTAASAMSTLQSSAISTYWTLTLNQSEEDYATFISLLMASPVLLPFNAANSSVAALLTSSTSLPFPPPASCYPGLSSAALSQLSSVETQVFGLPAPAQQASFQTACYADRPIYGTLDYLRLRLPHRDSDKNLSAQAAVLSLDVRPRIVVSNGRQFSALPGGPAPASVQTDVRQYGTMTHLNHVIRDFFASISDVSVATAVVQYVLSQSAVPPPSSSTLVQNIDSLPILEVAVFGSVLPADVDAVLSSFSTPSGNLFFGTDGSFATRTWALNATGSYVAWAEAATASQVVHDGSFSDANFNAVWDPAFQFFHSSTNAVVGISNITNAFSNEGKFSSS</sequence>